<dbReference type="RefSeq" id="WP_160197116.1">
    <property type="nucleotide sequence ID" value="NZ_QXXA01000007.1"/>
</dbReference>
<evidence type="ECO:0008006" key="3">
    <source>
        <dbReference type="Google" id="ProtNLM"/>
    </source>
</evidence>
<dbReference type="Proteomes" id="UP000467132">
    <property type="component" value="Unassembled WGS sequence"/>
</dbReference>
<name>A0A845QXV5_9CLOT</name>
<evidence type="ECO:0000313" key="2">
    <source>
        <dbReference type="Proteomes" id="UP000467132"/>
    </source>
</evidence>
<accession>A0A845QXV5</accession>
<dbReference type="EMBL" id="QXXA01000007">
    <property type="protein sequence ID" value="NBI06629.1"/>
    <property type="molecule type" value="Genomic_DNA"/>
</dbReference>
<protein>
    <recommendedName>
        <fullName evidence="3">N4-gp56 family major capsid protein</fullName>
    </recommendedName>
</protein>
<dbReference type="OrthoDB" id="1864449at2"/>
<reference evidence="1 2" key="1">
    <citation type="submission" date="2018-08" db="EMBL/GenBank/DDBJ databases">
        <title>Murine metabolic-syndrome-specific gut microbial biobank.</title>
        <authorList>
            <person name="Liu C."/>
        </authorList>
    </citation>
    <scope>NUCLEOTIDE SEQUENCE [LARGE SCALE GENOMIC DNA]</scope>
    <source>
        <strain evidence="1 2">583</strain>
    </source>
</reference>
<evidence type="ECO:0000313" key="1">
    <source>
        <dbReference type="EMBL" id="NBI06629.1"/>
    </source>
</evidence>
<gene>
    <name evidence="1" type="ORF">D3Z33_07115</name>
</gene>
<sequence>MTLIKKDIYAGLVREKFDGKVKILQLADDMGNLEGMGQGEKITFPKWSLIGDPNEMAKGDQISTEELQQTEQSVLIKQVGKGVRCYDSSNKTSIGNQLEEGASQTSIVMARKLDADLIEVAKTTPFQATCSSPNAITSGEIESALLNYGDERDIDEFSGIVVNSLLIPSFYAMPEFTDAQNTTTVSGNGLIRNGLLGYYRGIPVFVTDKGTYDSTNNECITFVIKKRSLGYKFAKDLDIELEREASYKRTNIYADMMYAVALVKDDGVVVIKSTNV</sequence>
<keyword evidence="2" id="KW-1185">Reference proteome</keyword>
<organism evidence="1 2">
    <name type="scientific">Senegalia massiliensis</name>
    <dbReference type="NCBI Taxonomy" id="1720316"/>
    <lineage>
        <taxon>Bacteria</taxon>
        <taxon>Bacillati</taxon>
        <taxon>Bacillota</taxon>
        <taxon>Clostridia</taxon>
        <taxon>Eubacteriales</taxon>
        <taxon>Clostridiaceae</taxon>
        <taxon>Senegalia</taxon>
    </lineage>
</organism>
<proteinExistence type="predicted"/>
<dbReference type="AlphaFoldDB" id="A0A845QXV5"/>
<dbReference type="SUPFAM" id="SSF56563">
    <property type="entry name" value="Major capsid protein gp5"/>
    <property type="match status" value="1"/>
</dbReference>
<comment type="caution">
    <text evidence="1">The sequence shown here is derived from an EMBL/GenBank/DDBJ whole genome shotgun (WGS) entry which is preliminary data.</text>
</comment>